<gene>
    <name evidence="1" type="ORF">L0M14_03405</name>
</gene>
<dbReference type="EMBL" id="CP090978">
    <property type="protein sequence ID" value="UJF34279.1"/>
    <property type="molecule type" value="Genomic_DNA"/>
</dbReference>
<sequence>MPQMRYAILQLNDQLEFVEMPSAYMYQLTALNLRLHKEVEKLTADHVPGLPKVIAECENLELIGTAFSLTHGLDYMNKLEQSFTSIQEKTYPIVSLLTEIRALQAQLEQWYEEEFESQS</sequence>
<dbReference type="Proteomes" id="UP001649230">
    <property type="component" value="Chromosome"/>
</dbReference>
<name>A0ABY3SKP5_9BACL</name>
<dbReference type="GO" id="GO:0016787">
    <property type="term" value="F:hydrolase activity"/>
    <property type="evidence" value="ECO:0007669"/>
    <property type="project" value="UniProtKB-KW"/>
</dbReference>
<evidence type="ECO:0000313" key="2">
    <source>
        <dbReference type="Proteomes" id="UP001649230"/>
    </source>
</evidence>
<dbReference type="RefSeq" id="WP_235120833.1">
    <property type="nucleotide sequence ID" value="NZ_CP090978.1"/>
</dbReference>
<keyword evidence="2" id="KW-1185">Reference proteome</keyword>
<reference evidence="1 2" key="1">
    <citation type="journal article" date="2024" name="Int. J. Syst. Evol. Microbiol.">
        <title>Paenibacillus hexagrammi sp. nov., a novel bacterium isolated from the gut content of Hexagrammos agrammus.</title>
        <authorList>
            <person name="Jung H.K."/>
            <person name="Kim D.G."/>
            <person name="Zin H."/>
            <person name="Park J."/>
            <person name="Jung H."/>
            <person name="Kim Y.O."/>
            <person name="Kong H.J."/>
            <person name="Kim J.W."/>
            <person name="Kim Y.S."/>
        </authorList>
    </citation>
    <scope>NUCLEOTIDE SEQUENCE [LARGE SCALE GENOMIC DNA]</scope>
    <source>
        <strain evidence="1 2">YPD9-1</strain>
    </source>
</reference>
<protein>
    <submittedName>
        <fullName evidence="1">Hydrolase/acyltransferase</fullName>
    </submittedName>
</protein>
<evidence type="ECO:0000313" key="1">
    <source>
        <dbReference type="EMBL" id="UJF34279.1"/>
    </source>
</evidence>
<organism evidence="1 2">
    <name type="scientific">Paenibacillus hexagrammi</name>
    <dbReference type="NCBI Taxonomy" id="2908839"/>
    <lineage>
        <taxon>Bacteria</taxon>
        <taxon>Bacillati</taxon>
        <taxon>Bacillota</taxon>
        <taxon>Bacilli</taxon>
        <taxon>Bacillales</taxon>
        <taxon>Paenibacillaceae</taxon>
        <taxon>Paenibacillus</taxon>
    </lineage>
</organism>
<proteinExistence type="predicted"/>
<accession>A0ABY3SKP5</accession>
<keyword evidence="1" id="KW-0378">Hydrolase</keyword>